<reference evidence="1 2" key="2">
    <citation type="submission" date="2008-11" db="EMBL/GenBank/DDBJ databases">
        <title>Draft genome sequence of Methanobrevibacter smithii (DSM 2375).</title>
        <authorList>
            <person name="Sudarsanam P."/>
            <person name="Ley R."/>
            <person name="Guruge J."/>
            <person name="Turnbaugh P.J."/>
            <person name="Mahowald M."/>
            <person name="Liep D."/>
            <person name="Gordon J."/>
        </authorList>
    </citation>
    <scope>NUCLEOTIDE SEQUENCE [LARGE SCALE GENOMIC DNA]</scope>
    <source>
        <strain evidence="1 2">DSM 2375</strain>
    </source>
</reference>
<dbReference type="AlphaFoldDB" id="B9AEK8"/>
<dbReference type="EMBL" id="ABYW01000006">
    <property type="protein sequence ID" value="EEE41898.1"/>
    <property type="molecule type" value="Genomic_DNA"/>
</dbReference>
<proteinExistence type="predicted"/>
<gene>
    <name evidence="1" type="ORF">METSMIALI_00789</name>
</gene>
<dbReference type="Proteomes" id="UP000003489">
    <property type="component" value="Unassembled WGS sequence"/>
</dbReference>
<protein>
    <recommendedName>
        <fullName evidence="3">DUF4411 family protein</fullName>
    </recommendedName>
</protein>
<dbReference type="HOGENOM" id="CLU_116293_1_0_2"/>
<name>B9AEK8_METSM</name>
<sequence>MIRYVVDSSSLMKFEDQFPKDILPSLWDEVYKLFEEGKAFSVRAVYEELEDSQELWGDYKDYFRELTVEETQVMGKILTDSRFEVFKNHGKSEGPWADPHLIACAMVDELVIVVTEENLNRTPQRKIAYVCKELGIRCINFVEFLREVEVKI</sequence>
<dbReference type="RefSeq" id="WP_004035616.1">
    <property type="nucleotide sequence ID" value="NZ_DS996911.1"/>
</dbReference>
<evidence type="ECO:0000313" key="1">
    <source>
        <dbReference type="EMBL" id="EEE41898.1"/>
    </source>
</evidence>
<reference evidence="1 2" key="1">
    <citation type="submission" date="2008-10" db="EMBL/GenBank/DDBJ databases">
        <authorList>
            <person name="Fulton L."/>
            <person name="Clifton S."/>
            <person name="Fulton B."/>
            <person name="Xu J."/>
            <person name="Minx P."/>
            <person name="Pepin K.H."/>
            <person name="Johnson M."/>
            <person name="Bhonagiri V."/>
            <person name="Nash W.E."/>
            <person name="Mardis E.R."/>
            <person name="Wilson R.K."/>
        </authorList>
    </citation>
    <scope>NUCLEOTIDE SEQUENCE [LARGE SCALE GENOMIC DNA]</scope>
    <source>
        <strain evidence="1 2">DSM 2375</strain>
    </source>
</reference>
<evidence type="ECO:0000313" key="2">
    <source>
        <dbReference type="Proteomes" id="UP000003489"/>
    </source>
</evidence>
<dbReference type="Pfam" id="PF14367">
    <property type="entry name" value="DUF4411"/>
    <property type="match status" value="1"/>
</dbReference>
<accession>B9AEK8</accession>
<comment type="caution">
    <text evidence="1">The sequence shown here is derived from an EMBL/GenBank/DDBJ whole genome shotgun (WGS) entry which is preliminary data.</text>
</comment>
<dbReference type="OrthoDB" id="77844at2157"/>
<dbReference type="InterPro" id="IPR016541">
    <property type="entry name" value="UCP008505"/>
</dbReference>
<evidence type="ECO:0008006" key="3">
    <source>
        <dbReference type="Google" id="ProtNLM"/>
    </source>
</evidence>
<dbReference type="PATRIC" id="fig|483214.13.peg.759"/>
<organism evidence="1 2">
    <name type="scientific">Methanobrevibacter smithii DSM 2375</name>
    <dbReference type="NCBI Taxonomy" id="483214"/>
    <lineage>
        <taxon>Archaea</taxon>
        <taxon>Methanobacteriati</taxon>
        <taxon>Methanobacteriota</taxon>
        <taxon>Methanomada group</taxon>
        <taxon>Methanobacteria</taxon>
        <taxon>Methanobacteriales</taxon>
        <taxon>Methanobacteriaceae</taxon>
        <taxon>Methanobrevibacter</taxon>
    </lineage>
</organism>